<dbReference type="RefSeq" id="WP_234914422.1">
    <property type="nucleotide sequence ID" value="NZ_MK318969.1"/>
</dbReference>
<organism evidence="1">
    <name type="scientific">Rhizobium rhizogenes</name>
    <name type="common">Agrobacterium rhizogenes</name>
    <dbReference type="NCBI Taxonomy" id="359"/>
    <lineage>
        <taxon>Bacteria</taxon>
        <taxon>Pseudomonadati</taxon>
        <taxon>Pseudomonadota</taxon>
        <taxon>Alphaproteobacteria</taxon>
        <taxon>Hyphomicrobiales</taxon>
        <taxon>Rhizobiaceae</taxon>
        <taxon>Rhizobium/Agrobacterium group</taxon>
        <taxon>Rhizobium</taxon>
    </lineage>
</organism>
<keyword evidence="1" id="KW-0614">Plasmid</keyword>
<gene>
    <name evidence="1" type="ORF">pC5.7c_544</name>
</gene>
<dbReference type="Gene3D" id="3.40.50.150">
    <property type="entry name" value="Vaccinia Virus protein VP39"/>
    <property type="match status" value="1"/>
</dbReference>
<dbReference type="EMBL" id="MK318969">
    <property type="protein sequence ID" value="QCL09411.1"/>
    <property type="molecule type" value="Genomic_DNA"/>
</dbReference>
<dbReference type="InterPro" id="IPR029063">
    <property type="entry name" value="SAM-dependent_MTases_sf"/>
</dbReference>
<dbReference type="SUPFAM" id="SSF53335">
    <property type="entry name" value="S-adenosyl-L-methionine-dependent methyltransferases"/>
    <property type="match status" value="1"/>
</dbReference>
<dbReference type="Pfam" id="PF13578">
    <property type="entry name" value="Methyltransf_24"/>
    <property type="match status" value="1"/>
</dbReference>
<accession>A0A7S4ZS42</accession>
<dbReference type="AlphaFoldDB" id="A0A7S4ZS42"/>
<geneLocation type="plasmid" evidence="1">
    <name>pC5.7c</name>
</geneLocation>
<dbReference type="CDD" id="cd02440">
    <property type="entry name" value="AdoMet_MTases"/>
    <property type="match status" value="1"/>
</dbReference>
<reference evidence="1" key="1">
    <citation type="submission" date="2018-12" db="EMBL/GenBank/DDBJ databases">
        <title>Three Rhizobium rhizogenes strains isolated from the same crown gall tumor carry diverse plasmids.</title>
        <authorList>
            <person name="Pulawska J."/>
            <person name="Kuzmanovic N."/>
        </authorList>
    </citation>
    <scope>NUCLEOTIDE SEQUENCE</scope>
    <source>
        <strain evidence="1">C5.7</strain>
        <plasmid evidence="1">pC5.7c</plasmid>
    </source>
</reference>
<name>A0A7S4ZS42_RHIRH</name>
<protein>
    <submittedName>
        <fullName evidence="1">Cephalosporin hydroxylase family protein</fullName>
    </submittedName>
</protein>
<sequence>MAMNLYTYFLNNTGRQIIKYAHYFPIYERHFSQYINRPLTFLEIGTGHGGSSQMWKYYFGPMARIVSIDIRPECKAYEEEQINVRIGSQSDRQFLQSLLDEFGPPDIVLDDGSHHNSDINVSFDYLYPRMARDGVYLAEDLNGSYWPQLGGGLRSENSFINRCKGFVDEMHAKSTVYGDEIVPETHITRTTSAIHFYDSIVVLEKTPYINKTMLVVPESRPK</sequence>
<proteinExistence type="predicted"/>
<evidence type="ECO:0000313" key="1">
    <source>
        <dbReference type="EMBL" id="QCL09411.1"/>
    </source>
</evidence>